<dbReference type="InterPro" id="IPR001611">
    <property type="entry name" value="Leu-rich_rpt"/>
</dbReference>
<name>A0AA86UK42_9EUKA</name>
<sequence>MRKKCFTNCCKKQIAEVERKAPESNIQPEKIDAITQTVQEQPIQEKKIERIIEFRTVASIAEYMKRDELFAQEDIKQFDATPINKSSQLKLNKNKIINIQLIQIITQLTTLDLSENLIKDIQPISKLISCYD</sequence>
<dbReference type="SUPFAM" id="SSF52058">
    <property type="entry name" value="L domain-like"/>
    <property type="match status" value="1"/>
</dbReference>
<dbReference type="Proteomes" id="UP001642409">
    <property type="component" value="Unassembled WGS sequence"/>
</dbReference>
<evidence type="ECO:0000313" key="3">
    <source>
        <dbReference type="Proteomes" id="UP001642409"/>
    </source>
</evidence>
<protein>
    <submittedName>
        <fullName evidence="1">Leucine-rich repeat domain superfamily</fullName>
    </submittedName>
    <submittedName>
        <fullName evidence="2">Leucine-rich_repeat domain superfamily</fullName>
    </submittedName>
</protein>
<evidence type="ECO:0000313" key="2">
    <source>
        <dbReference type="EMBL" id="CAL6095334.1"/>
    </source>
</evidence>
<dbReference type="AlphaFoldDB" id="A0AA86UK42"/>
<gene>
    <name evidence="1" type="ORF">HINF_LOCUS41897</name>
    <name evidence="2" type="ORF">HINF_LOCUS67898</name>
</gene>
<dbReference type="EMBL" id="CATOUU010000846">
    <property type="protein sequence ID" value="CAI9954252.1"/>
    <property type="molecule type" value="Genomic_DNA"/>
</dbReference>
<dbReference type="InterPro" id="IPR032675">
    <property type="entry name" value="LRR_dom_sf"/>
</dbReference>
<organism evidence="1">
    <name type="scientific">Hexamita inflata</name>
    <dbReference type="NCBI Taxonomy" id="28002"/>
    <lineage>
        <taxon>Eukaryota</taxon>
        <taxon>Metamonada</taxon>
        <taxon>Diplomonadida</taxon>
        <taxon>Hexamitidae</taxon>
        <taxon>Hexamitinae</taxon>
        <taxon>Hexamita</taxon>
    </lineage>
</organism>
<dbReference type="EMBL" id="CAXDID020000475">
    <property type="protein sequence ID" value="CAL6095334.1"/>
    <property type="molecule type" value="Genomic_DNA"/>
</dbReference>
<keyword evidence="3" id="KW-1185">Reference proteome</keyword>
<comment type="caution">
    <text evidence="1">The sequence shown here is derived from an EMBL/GenBank/DDBJ whole genome shotgun (WGS) entry which is preliminary data.</text>
</comment>
<proteinExistence type="predicted"/>
<dbReference type="Gene3D" id="3.80.10.10">
    <property type="entry name" value="Ribonuclease Inhibitor"/>
    <property type="match status" value="1"/>
</dbReference>
<reference evidence="1" key="1">
    <citation type="submission" date="2023-06" db="EMBL/GenBank/DDBJ databases">
        <authorList>
            <person name="Kurt Z."/>
        </authorList>
    </citation>
    <scope>NUCLEOTIDE SEQUENCE</scope>
</reference>
<reference evidence="2 3" key="2">
    <citation type="submission" date="2024-07" db="EMBL/GenBank/DDBJ databases">
        <authorList>
            <person name="Akdeniz Z."/>
        </authorList>
    </citation>
    <scope>NUCLEOTIDE SEQUENCE [LARGE SCALE GENOMIC DNA]</scope>
</reference>
<accession>A0AA86UK42</accession>
<dbReference type="PROSITE" id="PS51450">
    <property type="entry name" value="LRR"/>
    <property type="match status" value="1"/>
</dbReference>
<evidence type="ECO:0000313" key="1">
    <source>
        <dbReference type="EMBL" id="CAI9954252.1"/>
    </source>
</evidence>